<dbReference type="InterPro" id="IPR019861">
    <property type="entry name" value="PorP/SprF_Bacteroidetes"/>
</dbReference>
<feature type="signal peptide" evidence="1">
    <location>
        <begin position="1"/>
        <end position="20"/>
    </location>
</feature>
<dbReference type="OrthoDB" id="1114455at2"/>
<name>A0A2H1EDI9_9FLAO</name>
<proteinExistence type="predicted"/>
<sequence length="294" mass="33281">MFLKRITLLLLIINYYKVTAQNNVDYSLYNYSLNLINPAFAGQKKHSELLINSKMQWVGIENAPKTSTFSLNIPLKNNIGVGVNVINDKIFIFNQTKIALDFSYKLKITNEHDLQFGLKALGNIYSGNINTIKTEQQNDLFFSESINKFSPNFTIGAAITHEDYYTHLAINNLLIDSRYSKLSSSKNISRLNISLGGGYIFTLNNTLKLIPSTLIRIEEGVPLSFDINSTLKINEKHRIGLSYFWNNSVSINGLLAISNTIQLGYGYRLTTNDLSTEQNGTHEFIILFNMDNLL</sequence>
<evidence type="ECO:0000313" key="2">
    <source>
        <dbReference type="EMBL" id="SFZ85193.1"/>
    </source>
</evidence>
<protein>
    <recommendedName>
        <fullName evidence="4">Type IX secretion system membrane protein, PorP/SprF family</fullName>
    </recommendedName>
</protein>
<dbReference type="GeneID" id="47724540"/>
<organism evidence="2 3">
    <name type="scientific">Tenacibaculum maritimum NCIMB 2154</name>
    <dbReference type="NCBI Taxonomy" id="1349785"/>
    <lineage>
        <taxon>Bacteria</taxon>
        <taxon>Pseudomonadati</taxon>
        <taxon>Bacteroidota</taxon>
        <taxon>Flavobacteriia</taxon>
        <taxon>Flavobacteriales</taxon>
        <taxon>Flavobacteriaceae</taxon>
        <taxon>Tenacibaculum</taxon>
    </lineage>
</organism>
<dbReference type="AlphaFoldDB" id="A0A2H1EDI9"/>
<dbReference type="Proteomes" id="UP000231564">
    <property type="component" value="Chromosome MARIT"/>
</dbReference>
<dbReference type="STRING" id="1349785.GCA_000509405_01640"/>
<evidence type="ECO:0008006" key="4">
    <source>
        <dbReference type="Google" id="ProtNLM"/>
    </source>
</evidence>
<dbReference type="NCBIfam" id="TIGR03519">
    <property type="entry name" value="T9SS_PorP_fam"/>
    <property type="match status" value="1"/>
</dbReference>
<dbReference type="EMBL" id="LT634361">
    <property type="protein sequence ID" value="SFZ85193.1"/>
    <property type="molecule type" value="Genomic_DNA"/>
</dbReference>
<gene>
    <name evidence="2" type="ORF">MARIT_3097</name>
</gene>
<feature type="chain" id="PRO_5013708831" description="Type IX secretion system membrane protein, PorP/SprF family" evidence="1">
    <location>
        <begin position="21"/>
        <end position="294"/>
    </location>
</feature>
<dbReference type="KEGG" id="tmar:MARIT_3097"/>
<evidence type="ECO:0000313" key="3">
    <source>
        <dbReference type="Proteomes" id="UP000231564"/>
    </source>
</evidence>
<accession>A0A2H1EDI9</accession>
<evidence type="ECO:0000256" key="1">
    <source>
        <dbReference type="SAM" id="SignalP"/>
    </source>
</evidence>
<keyword evidence="1" id="KW-0732">Signal</keyword>
<dbReference type="RefSeq" id="WP_157926302.1">
    <property type="nucleotide sequence ID" value="NZ_CP138495.1"/>
</dbReference>
<dbReference type="Pfam" id="PF11751">
    <property type="entry name" value="PorP_SprF"/>
    <property type="match status" value="1"/>
</dbReference>
<keyword evidence="3" id="KW-1185">Reference proteome</keyword>
<reference evidence="2 3" key="1">
    <citation type="submission" date="2016-11" db="EMBL/GenBank/DDBJ databases">
        <authorList>
            <person name="Jaros S."/>
            <person name="Januszkiewicz K."/>
            <person name="Wedrychowicz H."/>
        </authorList>
    </citation>
    <scope>NUCLEOTIDE SEQUENCE [LARGE SCALE GENOMIC DNA]</scope>
    <source>
        <strain evidence="2">NCIMB 2154T</strain>
    </source>
</reference>